<keyword evidence="3" id="KW-1185">Reference proteome</keyword>
<keyword evidence="1" id="KW-0732">Signal</keyword>
<reference evidence="3" key="1">
    <citation type="journal article" date="2019" name="Int. J. Syst. Evol. Microbiol.">
        <title>The Global Catalogue of Microorganisms (GCM) 10K type strain sequencing project: providing services to taxonomists for standard genome sequencing and annotation.</title>
        <authorList>
            <consortium name="The Broad Institute Genomics Platform"/>
            <consortium name="The Broad Institute Genome Sequencing Center for Infectious Disease"/>
            <person name="Wu L."/>
            <person name="Ma J."/>
        </authorList>
    </citation>
    <scope>NUCLEOTIDE SEQUENCE [LARGE SCALE GENOMIC DNA]</scope>
    <source>
        <strain evidence="3">JCM 6886</strain>
    </source>
</reference>
<sequence length="169" mass="18920">MKRVMVFVLLMFPFISLASSEQAVISLLKAAPENVQASSETQKALETLKQHGIIKNEPDIVAEYNHIYIVNKQLPVLGGVLLALDHEYLEDWIGCCVNPGVALALQVKKDKDDSSALASFAKENHCKVMPFEQSIMTKDLKEAAFDHLKKEDILVLSCKLSDRTYESRE</sequence>
<protein>
    <submittedName>
        <fullName evidence="2">Uncharacterized protein</fullName>
    </submittedName>
</protein>
<dbReference type="EMBL" id="BAAADG010000007">
    <property type="protein sequence ID" value="GAA0229394.1"/>
    <property type="molecule type" value="Genomic_DNA"/>
</dbReference>
<accession>A0ABP3DFZ3</accession>
<evidence type="ECO:0000313" key="3">
    <source>
        <dbReference type="Proteomes" id="UP001501476"/>
    </source>
</evidence>
<gene>
    <name evidence="2" type="ORF">GCM10008964_21010</name>
</gene>
<evidence type="ECO:0000313" key="2">
    <source>
        <dbReference type="EMBL" id="GAA0229394.1"/>
    </source>
</evidence>
<organism evidence="2 3">
    <name type="scientific">Methylophaga marina</name>
    <dbReference type="NCBI Taxonomy" id="45495"/>
    <lineage>
        <taxon>Bacteria</taxon>
        <taxon>Pseudomonadati</taxon>
        <taxon>Pseudomonadota</taxon>
        <taxon>Gammaproteobacteria</taxon>
        <taxon>Thiotrichales</taxon>
        <taxon>Piscirickettsiaceae</taxon>
        <taxon>Methylophaga</taxon>
    </lineage>
</organism>
<evidence type="ECO:0000256" key="1">
    <source>
        <dbReference type="SAM" id="SignalP"/>
    </source>
</evidence>
<feature type="signal peptide" evidence="1">
    <location>
        <begin position="1"/>
        <end position="18"/>
    </location>
</feature>
<dbReference type="Proteomes" id="UP001501476">
    <property type="component" value="Unassembled WGS sequence"/>
</dbReference>
<feature type="chain" id="PRO_5047085004" evidence="1">
    <location>
        <begin position="19"/>
        <end position="169"/>
    </location>
</feature>
<dbReference type="RefSeq" id="WP_286304334.1">
    <property type="nucleotide sequence ID" value="NZ_AP027741.1"/>
</dbReference>
<proteinExistence type="predicted"/>
<name>A0ABP3DFZ3_9GAMM</name>
<comment type="caution">
    <text evidence="2">The sequence shown here is derived from an EMBL/GenBank/DDBJ whole genome shotgun (WGS) entry which is preliminary data.</text>
</comment>